<organism evidence="1 2">
    <name type="scientific">Roseospira marina</name>
    <dbReference type="NCBI Taxonomy" id="140057"/>
    <lineage>
        <taxon>Bacteria</taxon>
        <taxon>Pseudomonadati</taxon>
        <taxon>Pseudomonadota</taxon>
        <taxon>Alphaproteobacteria</taxon>
        <taxon>Rhodospirillales</taxon>
        <taxon>Rhodospirillaceae</taxon>
        <taxon>Roseospira</taxon>
    </lineage>
</organism>
<evidence type="ECO:0000313" key="1">
    <source>
        <dbReference type="EMBL" id="KAA5604410.1"/>
    </source>
</evidence>
<keyword evidence="2" id="KW-1185">Reference proteome</keyword>
<sequence>MSAIYEDLWSGELDDFIFGPLIGEGQDRQVYVFRPDPTRVIKVERPGVEFANVAEWALWHEAKHAGVNEWFASCFGISLGGNFLVQARTEPVSPRDLPERLPSFFCRHQAQQLRSV</sequence>
<reference evidence="1 2" key="1">
    <citation type="submission" date="2019-09" db="EMBL/GenBank/DDBJ databases">
        <title>Genome sequence of Roseospira marina, one of the more divergent members of the non-sulfur purple photosynthetic bacterial family, the Rhodospirillaceae.</title>
        <authorList>
            <person name="Meyer T."/>
            <person name="Kyndt J."/>
        </authorList>
    </citation>
    <scope>NUCLEOTIDE SEQUENCE [LARGE SCALE GENOMIC DNA]</scope>
    <source>
        <strain evidence="1 2">DSM 15113</strain>
    </source>
</reference>
<gene>
    <name evidence="1" type="ORF">F1188_16245</name>
</gene>
<dbReference type="OrthoDB" id="8450103at2"/>
<name>A0A5M6I832_9PROT</name>
<proteinExistence type="predicted"/>
<evidence type="ECO:0000313" key="2">
    <source>
        <dbReference type="Proteomes" id="UP000324065"/>
    </source>
</evidence>
<protein>
    <submittedName>
        <fullName evidence="1">Uncharacterized protein</fullName>
    </submittedName>
</protein>
<dbReference type="RefSeq" id="WP_150063501.1">
    <property type="nucleotide sequence ID" value="NZ_JACHII010000014.1"/>
</dbReference>
<dbReference type="AlphaFoldDB" id="A0A5M6I832"/>
<comment type="caution">
    <text evidence="1">The sequence shown here is derived from an EMBL/GenBank/DDBJ whole genome shotgun (WGS) entry which is preliminary data.</text>
</comment>
<dbReference type="Proteomes" id="UP000324065">
    <property type="component" value="Unassembled WGS sequence"/>
</dbReference>
<accession>A0A5M6I832</accession>
<dbReference type="EMBL" id="VWPJ01000018">
    <property type="protein sequence ID" value="KAA5604410.1"/>
    <property type="molecule type" value="Genomic_DNA"/>
</dbReference>